<organism evidence="2 3">
    <name type="scientific">Oceanirhabdus seepicola</name>
    <dbReference type="NCBI Taxonomy" id="2828781"/>
    <lineage>
        <taxon>Bacteria</taxon>
        <taxon>Bacillati</taxon>
        <taxon>Bacillota</taxon>
        <taxon>Clostridia</taxon>
        <taxon>Eubacteriales</taxon>
        <taxon>Clostridiaceae</taxon>
        <taxon>Oceanirhabdus</taxon>
    </lineage>
</organism>
<feature type="domain" description="Acetyltransferase (GNAT)" evidence="1">
    <location>
        <begin position="10"/>
        <end position="121"/>
    </location>
</feature>
<name>A0A9J6NWD3_9CLOT</name>
<gene>
    <name evidence="2" type="ORF">KDK92_00660</name>
</gene>
<dbReference type="Gene3D" id="3.40.630.80">
    <property type="match status" value="1"/>
</dbReference>
<reference evidence="2" key="2">
    <citation type="submission" date="2021-04" db="EMBL/GenBank/DDBJ databases">
        <authorList>
            <person name="Dong X."/>
        </authorList>
    </citation>
    <scope>NUCLEOTIDE SEQUENCE</scope>
    <source>
        <strain evidence="2">ZWT</strain>
    </source>
</reference>
<dbReference type="RefSeq" id="WP_250857090.1">
    <property type="nucleotide sequence ID" value="NZ_JAGSOJ010000001.1"/>
</dbReference>
<keyword evidence="3" id="KW-1185">Reference proteome</keyword>
<evidence type="ECO:0000313" key="2">
    <source>
        <dbReference type="EMBL" id="MCM1988233.1"/>
    </source>
</evidence>
<dbReference type="CDD" id="cd04301">
    <property type="entry name" value="NAT_SF"/>
    <property type="match status" value="1"/>
</dbReference>
<proteinExistence type="predicted"/>
<dbReference type="InterPro" id="IPR040579">
    <property type="entry name" value="Acetyltransf_19"/>
</dbReference>
<dbReference type="InterPro" id="IPR016181">
    <property type="entry name" value="Acyl_CoA_acyltransferase"/>
</dbReference>
<evidence type="ECO:0000259" key="1">
    <source>
        <dbReference type="Pfam" id="PF18015"/>
    </source>
</evidence>
<reference evidence="2" key="1">
    <citation type="journal article" date="2021" name="mSystems">
        <title>Bacteria and Archaea Synergistically Convert Glycine Betaine to Biogenic Methane in the Formosa Cold Seep of the South China Sea.</title>
        <authorList>
            <person name="Li L."/>
            <person name="Zhang W."/>
            <person name="Zhang S."/>
            <person name="Song L."/>
            <person name="Sun Q."/>
            <person name="Zhang H."/>
            <person name="Xiang H."/>
            <person name="Dong X."/>
        </authorList>
    </citation>
    <scope>NUCLEOTIDE SEQUENCE</scope>
    <source>
        <strain evidence="2">ZWT</strain>
    </source>
</reference>
<dbReference type="Gene3D" id="3.40.630.30">
    <property type="match status" value="1"/>
</dbReference>
<dbReference type="AlphaFoldDB" id="A0A9J6NWD3"/>
<dbReference type="EMBL" id="JAGSOJ010000001">
    <property type="protein sequence ID" value="MCM1988233.1"/>
    <property type="molecule type" value="Genomic_DNA"/>
</dbReference>
<accession>A0A9J6NWD3</accession>
<dbReference type="Pfam" id="PF18015">
    <property type="entry name" value="Acetyltransf_19"/>
    <property type="match status" value="1"/>
</dbReference>
<sequence length="263" mass="30627">MKFQFKPCKMEDINLLMQEYINTLSSPFDSFLDDHIVASEFYLITDTIDSIGYCAIYEGKLLTQFYISFKYLKYGQDIFKSILKEFTIESAFVTTSDELLLSLALDQSEIVKKQAYFFQDNKEVDTSVKLYKNGDFRIANKEDISEIKKVSGDFFDKLEEQVDNNQIFIFTEDNILLGAGIIEKGRVLKGFTSIGMYTNELYRRKGIGRTIIFNLKKWCYENNQIPICGCWYYNENSKMTLESVGFVTKTRLLSIEFTDDARE</sequence>
<dbReference type="Proteomes" id="UP001056429">
    <property type="component" value="Unassembled WGS sequence"/>
</dbReference>
<comment type="caution">
    <text evidence="2">The sequence shown here is derived from an EMBL/GenBank/DDBJ whole genome shotgun (WGS) entry which is preliminary data.</text>
</comment>
<dbReference type="SUPFAM" id="SSF55729">
    <property type="entry name" value="Acyl-CoA N-acyltransferases (Nat)"/>
    <property type="match status" value="1"/>
</dbReference>
<protein>
    <recommendedName>
        <fullName evidence="1">Acetyltransferase (GNAT) domain-containing protein</fullName>
    </recommendedName>
</protein>
<evidence type="ECO:0000313" key="3">
    <source>
        <dbReference type="Proteomes" id="UP001056429"/>
    </source>
</evidence>